<dbReference type="SMART" id="SM01117">
    <property type="entry name" value="Cyt-b5"/>
    <property type="match status" value="1"/>
</dbReference>
<dbReference type="Gene3D" id="3.10.120.10">
    <property type="entry name" value="Cytochrome b5-like heme/steroid binding domain"/>
    <property type="match status" value="1"/>
</dbReference>
<feature type="transmembrane region" description="Helical" evidence="5">
    <location>
        <begin position="111"/>
        <end position="131"/>
    </location>
</feature>
<name>A0A3P1SEV3_9ACTO</name>
<dbReference type="InterPro" id="IPR036400">
    <property type="entry name" value="Cyt_B5-like_heme/steroid_sf"/>
</dbReference>
<dbReference type="PRINTS" id="PR00363">
    <property type="entry name" value="CYTOCHROMEB5"/>
</dbReference>
<keyword evidence="8" id="KW-1185">Reference proteome</keyword>
<feature type="transmembrane region" description="Helical" evidence="5">
    <location>
        <begin position="39"/>
        <end position="61"/>
    </location>
</feature>
<dbReference type="SUPFAM" id="SSF55856">
    <property type="entry name" value="Cytochrome b5-like heme/steroid binding domain"/>
    <property type="match status" value="1"/>
</dbReference>
<keyword evidence="5" id="KW-0472">Membrane</keyword>
<evidence type="ECO:0000256" key="3">
    <source>
        <dbReference type="ARBA" id="ARBA00023004"/>
    </source>
</evidence>
<evidence type="ECO:0000256" key="5">
    <source>
        <dbReference type="SAM" id="Phobius"/>
    </source>
</evidence>
<feature type="transmembrane region" description="Helical" evidence="5">
    <location>
        <begin position="81"/>
        <end position="99"/>
    </location>
</feature>
<evidence type="ECO:0000259" key="6">
    <source>
        <dbReference type="PROSITE" id="PS50255"/>
    </source>
</evidence>
<dbReference type="InterPro" id="IPR001199">
    <property type="entry name" value="Cyt_B5-like_heme/steroid-bd"/>
</dbReference>
<dbReference type="InterPro" id="IPR019251">
    <property type="entry name" value="DUF2231_TM"/>
</dbReference>
<dbReference type="Proteomes" id="UP000280444">
    <property type="component" value="Unassembled WGS sequence"/>
</dbReference>
<evidence type="ECO:0000256" key="1">
    <source>
        <dbReference type="ARBA" id="ARBA00022617"/>
    </source>
</evidence>
<keyword evidence="5" id="KW-0812">Transmembrane</keyword>
<evidence type="ECO:0000256" key="4">
    <source>
        <dbReference type="ARBA" id="ARBA00038168"/>
    </source>
</evidence>
<evidence type="ECO:0000256" key="2">
    <source>
        <dbReference type="ARBA" id="ARBA00022723"/>
    </source>
</evidence>
<dbReference type="GO" id="GO:0020037">
    <property type="term" value="F:heme binding"/>
    <property type="evidence" value="ECO:0007669"/>
    <property type="project" value="TreeGrafter"/>
</dbReference>
<proteinExistence type="inferred from homology"/>
<comment type="similarity">
    <text evidence="4">Belongs to the cytochrome b5 family.</text>
</comment>
<feature type="domain" description="Cytochrome b5 heme-binding" evidence="6">
    <location>
        <begin position="178"/>
        <end position="255"/>
    </location>
</feature>
<sequence length="256" mass="26065">MIMGLPLHPLVVHFAVVLVPLAFVALLAVAAVKRWRERYAHLALVLTVAAALFAVIARFSGGQLASMAGGVPSGHAFWGNLLMYAALATAALALLWFFMIRKEKDAPANTVLGWLSVAAAGVAMVMTMLAGHTGAESVWGTLNTAANNGEATATEAPAATADAPASSADAPSAAAGAAVSLTMDEVASHNTAESCYAVVEGTVYDLTDWIAKHPGGAGAIEKLCGTDATEAFGGVHGGNEKAEHALEQFAVGTLAK</sequence>
<dbReference type="RefSeq" id="WP_124869130.1">
    <property type="nucleotide sequence ID" value="NZ_RQZF01000003.1"/>
</dbReference>
<gene>
    <name evidence="7" type="ORF">EII11_04310</name>
</gene>
<feature type="transmembrane region" description="Helical" evidence="5">
    <location>
        <begin position="12"/>
        <end position="32"/>
    </location>
</feature>
<dbReference type="Pfam" id="PF00173">
    <property type="entry name" value="Cyt-b5"/>
    <property type="match status" value="1"/>
</dbReference>
<keyword evidence="5" id="KW-1133">Transmembrane helix</keyword>
<protein>
    <submittedName>
        <fullName evidence="7">Cytochrome b5 domain-containing protein</fullName>
    </submittedName>
</protein>
<dbReference type="EMBL" id="RQZF01000003">
    <property type="protein sequence ID" value="RRC95507.1"/>
    <property type="molecule type" value="Genomic_DNA"/>
</dbReference>
<dbReference type="Pfam" id="PF09990">
    <property type="entry name" value="DUF2231"/>
    <property type="match status" value="1"/>
</dbReference>
<dbReference type="OrthoDB" id="8173637at2"/>
<keyword evidence="1" id="KW-0349">Heme</keyword>
<dbReference type="AlphaFoldDB" id="A0A3P1SEV3"/>
<keyword evidence="2" id="KW-0479">Metal-binding</keyword>
<organism evidence="7 8">
    <name type="scientific">Schaalia canis</name>
    <dbReference type="NCBI Taxonomy" id="100469"/>
    <lineage>
        <taxon>Bacteria</taxon>
        <taxon>Bacillati</taxon>
        <taxon>Actinomycetota</taxon>
        <taxon>Actinomycetes</taxon>
        <taxon>Actinomycetales</taxon>
        <taxon>Actinomycetaceae</taxon>
        <taxon>Schaalia</taxon>
    </lineage>
</organism>
<comment type="caution">
    <text evidence="7">The sequence shown here is derived from an EMBL/GenBank/DDBJ whole genome shotgun (WGS) entry which is preliminary data.</text>
</comment>
<keyword evidence="3" id="KW-0408">Iron</keyword>
<reference evidence="7 8" key="1">
    <citation type="submission" date="2018-11" db="EMBL/GenBank/DDBJ databases">
        <title>Genomes From Bacteria Associated with the Canine Oral Cavity: a Test Case for Automated Genome-Based Taxonomic Assignment.</title>
        <authorList>
            <person name="Coil D.A."/>
            <person name="Jospin G."/>
            <person name="Darling A.E."/>
            <person name="Wallis C."/>
            <person name="Davis I.J."/>
            <person name="Harris S."/>
            <person name="Eisen J.A."/>
            <person name="Holcombe L.J."/>
            <person name="O'Flynn C."/>
        </authorList>
    </citation>
    <scope>NUCLEOTIDE SEQUENCE [LARGE SCALE GENOMIC DNA]</scope>
    <source>
        <strain evidence="7 8">OH770</strain>
    </source>
</reference>
<evidence type="ECO:0000313" key="7">
    <source>
        <dbReference type="EMBL" id="RRC95507.1"/>
    </source>
</evidence>
<evidence type="ECO:0000313" key="8">
    <source>
        <dbReference type="Proteomes" id="UP000280444"/>
    </source>
</evidence>
<dbReference type="PROSITE" id="PS50255">
    <property type="entry name" value="CYTOCHROME_B5_2"/>
    <property type="match status" value="1"/>
</dbReference>
<dbReference type="InterPro" id="IPR050668">
    <property type="entry name" value="Cytochrome_b5"/>
</dbReference>
<dbReference type="GO" id="GO:0046872">
    <property type="term" value="F:metal ion binding"/>
    <property type="evidence" value="ECO:0007669"/>
    <property type="project" value="UniProtKB-KW"/>
</dbReference>
<dbReference type="GO" id="GO:0016020">
    <property type="term" value="C:membrane"/>
    <property type="evidence" value="ECO:0007669"/>
    <property type="project" value="TreeGrafter"/>
</dbReference>
<accession>A0A3P1SEV3</accession>
<dbReference type="PANTHER" id="PTHR19359">
    <property type="entry name" value="CYTOCHROME B5"/>
    <property type="match status" value="1"/>
</dbReference>